<evidence type="ECO:0000313" key="11">
    <source>
        <dbReference type="Proteomes" id="UP001152797"/>
    </source>
</evidence>
<keyword evidence="2 7" id="KW-0808">Transferase</keyword>
<comment type="subcellular location">
    <subcellularLocation>
        <location evidence="1">Membrane</location>
        <topology evidence="1">Multi-pass membrane protein</topology>
    </subcellularLocation>
</comment>
<dbReference type="AlphaFoldDB" id="A0A9P1G0W7"/>
<evidence type="ECO:0000256" key="5">
    <source>
        <dbReference type="ARBA" id="ARBA00023136"/>
    </source>
</evidence>
<dbReference type="Pfam" id="PF01529">
    <property type="entry name" value="DHHC"/>
    <property type="match status" value="1"/>
</dbReference>
<comment type="similarity">
    <text evidence="7">Belongs to the DHHC palmitoyltransferase family.</text>
</comment>
<keyword evidence="4 7" id="KW-1133">Transmembrane helix</keyword>
<evidence type="ECO:0000256" key="2">
    <source>
        <dbReference type="ARBA" id="ARBA00022679"/>
    </source>
</evidence>
<dbReference type="PANTHER" id="PTHR22883:SF430">
    <property type="entry name" value="PALMITOYLTRANSFERASE"/>
    <property type="match status" value="1"/>
</dbReference>
<feature type="transmembrane region" description="Helical" evidence="7">
    <location>
        <begin position="283"/>
        <end position="309"/>
    </location>
</feature>
<feature type="transmembrane region" description="Helical" evidence="7">
    <location>
        <begin position="232"/>
        <end position="249"/>
    </location>
</feature>
<proteinExistence type="inferred from homology"/>
<keyword evidence="6 7" id="KW-0012">Acyltransferase</keyword>
<dbReference type="EMBL" id="CAMXCT010002258">
    <property type="protein sequence ID" value="CAI3996874.1"/>
    <property type="molecule type" value="Genomic_DNA"/>
</dbReference>
<feature type="transmembrane region" description="Helical" evidence="7">
    <location>
        <begin position="138"/>
        <end position="157"/>
    </location>
</feature>
<reference evidence="9" key="1">
    <citation type="submission" date="2022-10" db="EMBL/GenBank/DDBJ databases">
        <authorList>
            <person name="Chen Y."/>
            <person name="Dougan E. K."/>
            <person name="Chan C."/>
            <person name="Rhodes N."/>
            <person name="Thang M."/>
        </authorList>
    </citation>
    <scope>NUCLEOTIDE SEQUENCE</scope>
</reference>
<dbReference type="GO" id="GO:0016020">
    <property type="term" value="C:membrane"/>
    <property type="evidence" value="ECO:0007669"/>
    <property type="project" value="UniProtKB-SubCell"/>
</dbReference>
<keyword evidence="11" id="KW-1185">Reference proteome</keyword>
<dbReference type="EMBL" id="CAMXCT030002258">
    <property type="protein sequence ID" value="CAL4784186.1"/>
    <property type="molecule type" value="Genomic_DNA"/>
</dbReference>
<dbReference type="InterPro" id="IPR039859">
    <property type="entry name" value="PFA4/ZDH16/20/ERF2-like"/>
</dbReference>
<dbReference type="PANTHER" id="PTHR22883">
    <property type="entry name" value="ZINC FINGER DHHC DOMAIN CONTAINING PROTEIN"/>
    <property type="match status" value="1"/>
</dbReference>
<dbReference type="Proteomes" id="UP001152797">
    <property type="component" value="Unassembled WGS sequence"/>
</dbReference>
<dbReference type="GO" id="GO:0006612">
    <property type="term" value="P:protein targeting to membrane"/>
    <property type="evidence" value="ECO:0007669"/>
    <property type="project" value="TreeGrafter"/>
</dbReference>
<feature type="transmembrane region" description="Helical" evidence="7">
    <location>
        <begin position="163"/>
        <end position="186"/>
    </location>
</feature>
<evidence type="ECO:0000256" key="6">
    <source>
        <dbReference type="ARBA" id="ARBA00023315"/>
    </source>
</evidence>
<dbReference type="InterPro" id="IPR001594">
    <property type="entry name" value="Palmitoyltrfase_DHHC"/>
</dbReference>
<comment type="domain">
    <text evidence="7">The DHHC domain is required for palmitoyltransferase activity.</text>
</comment>
<dbReference type="EMBL" id="CAMXCT020002258">
    <property type="protein sequence ID" value="CAL1150249.1"/>
    <property type="molecule type" value="Genomic_DNA"/>
</dbReference>
<organism evidence="9">
    <name type="scientific">Cladocopium goreaui</name>
    <dbReference type="NCBI Taxonomy" id="2562237"/>
    <lineage>
        <taxon>Eukaryota</taxon>
        <taxon>Sar</taxon>
        <taxon>Alveolata</taxon>
        <taxon>Dinophyceae</taxon>
        <taxon>Suessiales</taxon>
        <taxon>Symbiodiniaceae</taxon>
        <taxon>Cladocopium</taxon>
    </lineage>
</organism>
<reference evidence="10 11" key="2">
    <citation type="submission" date="2024-05" db="EMBL/GenBank/DDBJ databases">
        <authorList>
            <person name="Chen Y."/>
            <person name="Shah S."/>
            <person name="Dougan E. K."/>
            <person name="Thang M."/>
            <person name="Chan C."/>
        </authorList>
    </citation>
    <scope>NUCLEOTIDE SEQUENCE [LARGE SCALE GENOMIC DNA]</scope>
</reference>
<evidence type="ECO:0000313" key="9">
    <source>
        <dbReference type="EMBL" id="CAI3996874.1"/>
    </source>
</evidence>
<name>A0A9P1G0W7_9DINO</name>
<dbReference type="GO" id="GO:0005794">
    <property type="term" value="C:Golgi apparatus"/>
    <property type="evidence" value="ECO:0007669"/>
    <property type="project" value="TreeGrafter"/>
</dbReference>
<keyword evidence="3 7" id="KW-0812">Transmembrane</keyword>
<comment type="caution">
    <text evidence="9">The sequence shown here is derived from an EMBL/GenBank/DDBJ whole genome shotgun (WGS) entry which is preliminary data.</text>
</comment>
<gene>
    <name evidence="9" type="ORF">C1SCF055_LOCUS23309</name>
</gene>
<evidence type="ECO:0000256" key="7">
    <source>
        <dbReference type="RuleBase" id="RU079119"/>
    </source>
</evidence>
<keyword evidence="5 7" id="KW-0472">Membrane</keyword>
<protein>
    <recommendedName>
        <fullName evidence="7">Palmitoyltransferase</fullName>
        <ecNumber evidence="7">2.3.1.225</ecNumber>
    </recommendedName>
</protein>
<evidence type="ECO:0000259" key="8">
    <source>
        <dbReference type="Pfam" id="PF01529"/>
    </source>
</evidence>
<dbReference type="GO" id="GO:0019706">
    <property type="term" value="F:protein-cysteine S-palmitoyltransferase activity"/>
    <property type="evidence" value="ECO:0007669"/>
    <property type="project" value="UniProtKB-EC"/>
</dbReference>
<feature type="domain" description="Palmitoyltransferase DHHC" evidence="8">
    <location>
        <begin position="203"/>
        <end position="312"/>
    </location>
</feature>
<dbReference type="PROSITE" id="PS50216">
    <property type="entry name" value="DHHC"/>
    <property type="match status" value="1"/>
</dbReference>
<evidence type="ECO:0000313" key="10">
    <source>
        <dbReference type="EMBL" id="CAL4784186.1"/>
    </source>
</evidence>
<dbReference type="OrthoDB" id="430659at2759"/>
<evidence type="ECO:0000256" key="3">
    <source>
        <dbReference type="ARBA" id="ARBA00022692"/>
    </source>
</evidence>
<dbReference type="GO" id="GO:0005783">
    <property type="term" value="C:endoplasmic reticulum"/>
    <property type="evidence" value="ECO:0007669"/>
    <property type="project" value="TreeGrafter"/>
</dbReference>
<dbReference type="EC" id="2.3.1.225" evidence="7"/>
<evidence type="ECO:0000256" key="4">
    <source>
        <dbReference type="ARBA" id="ARBA00022989"/>
    </source>
</evidence>
<comment type="catalytic activity">
    <reaction evidence="7">
        <text>L-cysteinyl-[protein] + hexadecanoyl-CoA = S-hexadecanoyl-L-cysteinyl-[protein] + CoA</text>
        <dbReference type="Rhea" id="RHEA:36683"/>
        <dbReference type="Rhea" id="RHEA-COMP:10131"/>
        <dbReference type="Rhea" id="RHEA-COMP:11032"/>
        <dbReference type="ChEBI" id="CHEBI:29950"/>
        <dbReference type="ChEBI" id="CHEBI:57287"/>
        <dbReference type="ChEBI" id="CHEBI:57379"/>
        <dbReference type="ChEBI" id="CHEBI:74151"/>
        <dbReference type="EC" id="2.3.1.225"/>
    </reaction>
</comment>
<accession>A0A9P1G0W7</accession>
<feature type="transmembrane region" description="Helical" evidence="7">
    <location>
        <begin position="106"/>
        <end position="131"/>
    </location>
</feature>
<sequence>MSDLEDEEMTCCEYVREDGEVRHILQCFCECNDLDSLADDCIKSCCEGRRLQGPALRDKLRRVCRSAAERARLPWPGGAAPLPWPGAWAALGVAWMMRRCMELSTWLPWVACWLLLGAGHLVGIHLLCLTLPLRSEYLVAWVLLSIMGLYDDYLHLVYPHQPWLWFCLSHLLLLEVLFSFAASVFLRPKQDQDLASSGASWPCKICGHSIHGRDHHCVWINQCVGSHNHRSFVLFLVGLTLLAWAYAFMLCEEFASARGQVSLPDLWASLWSAQRIPQPLEGAIYATAGGIFTMVLLIAQVVSISTGLTNQRRGKPRIRNAIQNWITWAKA</sequence>
<evidence type="ECO:0000256" key="1">
    <source>
        <dbReference type="ARBA" id="ARBA00004141"/>
    </source>
</evidence>